<feature type="transmembrane region" description="Helical" evidence="5">
    <location>
        <begin position="40"/>
        <end position="63"/>
    </location>
</feature>
<evidence type="ECO:0000259" key="6">
    <source>
        <dbReference type="Pfam" id="PF06271"/>
    </source>
</evidence>
<evidence type="ECO:0000313" key="8">
    <source>
        <dbReference type="Proteomes" id="UP000004386"/>
    </source>
</evidence>
<dbReference type="EMBL" id="ACQA01000001">
    <property type="protein sequence ID" value="EEQ95418.1"/>
    <property type="molecule type" value="Genomic_DNA"/>
</dbReference>
<keyword evidence="2 5" id="KW-0812">Transmembrane</keyword>
<keyword evidence="4 5" id="KW-0472">Membrane</keyword>
<keyword evidence="3 5" id="KW-1133">Transmembrane helix</keyword>
<feature type="transmembrane region" description="Helical" evidence="5">
    <location>
        <begin position="123"/>
        <end position="143"/>
    </location>
</feature>
<evidence type="ECO:0000256" key="1">
    <source>
        <dbReference type="ARBA" id="ARBA00004141"/>
    </source>
</evidence>
<evidence type="ECO:0000256" key="4">
    <source>
        <dbReference type="ARBA" id="ARBA00023136"/>
    </source>
</evidence>
<dbReference type="HOGENOM" id="CLU_116272_1_0_5"/>
<dbReference type="Proteomes" id="UP000004386">
    <property type="component" value="Unassembled WGS sequence"/>
</dbReference>
<proteinExistence type="predicted"/>
<organism evidence="7 8">
    <name type="scientific">Brucella intermedia LMG 3301</name>
    <dbReference type="NCBI Taxonomy" id="641118"/>
    <lineage>
        <taxon>Bacteria</taxon>
        <taxon>Pseudomonadati</taxon>
        <taxon>Pseudomonadota</taxon>
        <taxon>Alphaproteobacteria</taxon>
        <taxon>Hyphomicrobiales</taxon>
        <taxon>Brucellaceae</taxon>
        <taxon>Brucella/Ochrobactrum group</taxon>
        <taxon>Brucella</taxon>
    </lineage>
</organism>
<reference evidence="7 8" key="1">
    <citation type="submission" date="2009-05" db="EMBL/GenBank/DDBJ databases">
        <authorList>
            <person name="Setubal J.C."/>
            <person name="Boyle S."/>
            <person name="Crasta O.R."/>
            <person name="Gillespie J.J."/>
            <person name="Kenyon R.W."/>
            <person name="Lu J."/>
            <person name="Mane S."/>
            <person name="Nagrani S."/>
            <person name="Shallom J.M."/>
            <person name="Shallom S."/>
            <person name="Shukla M."/>
            <person name="Snyder E.E."/>
            <person name="Sobral B.W."/>
            <person name="Wattam A.R."/>
            <person name="Will R."/>
            <person name="Williams K."/>
            <person name="Yoo H."/>
            <person name="Munk C."/>
            <person name="Tapia R."/>
            <person name="Green L."/>
            <person name="Rogers Y."/>
            <person name="Detter J.C."/>
            <person name="Bruce D."/>
            <person name="Brettin T.S."/>
            <person name="Tsolis R."/>
        </authorList>
    </citation>
    <scope>NUCLEOTIDE SEQUENCE [LARGE SCALE GENOMIC DNA]</scope>
    <source>
        <strain evidence="7 8">LMG 3301</strain>
    </source>
</reference>
<evidence type="ECO:0000256" key="5">
    <source>
        <dbReference type="SAM" id="Phobius"/>
    </source>
</evidence>
<evidence type="ECO:0000256" key="3">
    <source>
        <dbReference type="ARBA" id="ARBA00022989"/>
    </source>
</evidence>
<dbReference type="AlphaFoldDB" id="C4WFP0"/>
<protein>
    <submittedName>
        <fullName evidence="7">RDD domain-containing protein</fullName>
    </submittedName>
</protein>
<feature type="domain" description="RDD" evidence="6">
    <location>
        <begin position="33"/>
        <end position="154"/>
    </location>
</feature>
<feature type="transmembrane region" description="Helical" evidence="5">
    <location>
        <begin position="69"/>
        <end position="89"/>
    </location>
</feature>
<dbReference type="InterPro" id="IPR010432">
    <property type="entry name" value="RDD"/>
</dbReference>
<name>C4WFP0_9HYPH</name>
<dbReference type="GO" id="GO:0016020">
    <property type="term" value="C:membrane"/>
    <property type="evidence" value="ECO:0007669"/>
    <property type="project" value="UniProtKB-SubCell"/>
</dbReference>
<evidence type="ECO:0000313" key="7">
    <source>
        <dbReference type="EMBL" id="EEQ95418.1"/>
    </source>
</evidence>
<accession>C4WFP0</accession>
<dbReference type="Pfam" id="PF06271">
    <property type="entry name" value="RDD"/>
    <property type="match status" value="1"/>
</dbReference>
<comment type="caution">
    <text evidence="7">The sequence shown here is derived from an EMBL/GenBank/DDBJ whole genome shotgun (WGS) entry which is preliminary data.</text>
</comment>
<sequence>MKRLEGKMSDHILHGEVMGPRYESRAFFEGVRTRRIMAFLIDYLIVFLLCIPAAIVIAILGIITLSLGWMLYGIMFPMVALFYVARTLGGPQQATKGMQMMNIKLVRLEGGTVDPMLAIVHTVLFWGLNVVLTPLILLATLVLDRKRTVHDLLLGTAVIRSDR</sequence>
<comment type="subcellular location">
    <subcellularLocation>
        <location evidence="1">Membrane</location>
        <topology evidence="1">Multi-pass membrane protein</topology>
    </subcellularLocation>
</comment>
<evidence type="ECO:0000256" key="2">
    <source>
        <dbReference type="ARBA" id="ARBA00022692"/>
    </source>
</evidence>
<gene>
    <name evidence="7" type="ORF">OINT_1000788</name>
</gene>